<dbReference type="PROSITE" id="PS50056">
    <property type="entry name" value="TYR_PHOSPHATASE_2"/>
    <property type="match status" value="1"/>
</dbReference>
<gene>
    <name evidence="4" type="ORF">DB32_004785</name>
</gene>
<dbReference type="Pfam" id="PF22784">
    <property type="entry name" value="PTP-SAK"/>
    <property type="match status" value="1"/>
</dbReference>
<dbReference type="EMBL" id="CP011125">
    <property type="protein sequence ID" value="AKF07636.1"/>
    <property type="molecule type" value="Genomic_DNA"/>
</dbReference>
<dbReference type="GO" id="GO:0016791">
    <property type="term" value="F:phosphatase activity"/>
    <property type="evidence" value="ECO:0007669"/>
    <property type="project" value="UniProtKB-ARBA"/>
</dbReference>
<dbReference type="PANTHER" id="PTHR47216:SF4">
    <property type="entry name" value="OS01G0859400 PROTEIN"/>
    <property type="match status" value="1"/>
</dbReference>
<dbReference type="InterPro" id="IPR016130">
    <property type="entry name" value="Tyr_Pase_AS"/>
</dbReference>
<dbReference type="RefSeq" id="WP_053234867.1">
    <property type="nucleotide sequence ID" value="NZ_CP011125.1"/>
</dbReference>
<keyword evidence="1" id="KW-0378">Hydrolase</keyword>
<evidence type="ECO:0000256" key="1">
    <source>
        <dbReference type="ARBA" id="ARBA00022801"/>
    </source>
</evidence>
<dbReference type="SMART" id="SM00195">
    <property type="entry name" value="DSPc"/>
    <property type="match status" value="1"/>
</dbReference>
<dbReference type="SMART" id="SM00404">
    <property type="entry name" value="PTPc_motif"/>
    <property type="match status" value="1"/>
</dbReference>
<dbReference type="InterPro" id="IPR000387">
    <property type="entry name" value="Tyr_Pase_dom"/>
</dbReference>
<reference evidence="4 5" key="1">
    <citation type="submission" date="2015-03" db="EMBL/GenBank/DDBJ databases">
        <title>Genome assembly of Sandaracinus amylolyticus DSM 53668.</title>
        <authorList>
            <person name="Sharma G."/>
            <person name="Subramanian S."/>
        </authorList>
    </citation>
    <scope>NUCLEOTIDE SEQUENCE [LARGE SCALE GENOMIC DNA]</scope>
    <source>
        <strain evidence="4 5">DSM 53668</strain>
    </source>
</reference>
<dbReference type="STRING" id="927083.DB32_004785"/>
<sequence>MRFGWFQVVLGLVLIGCAGWIGGPAWALTWPALAVIAVGLGYLGLGPGVFGKREDGSLRTPHFVLLFPYHVVAWLRVRWDAWRHREDAWNEVAPGLYLGRIVGAEALPPGTRVVVDLTSEFACGAAMRDGRDYHCLPALDTSVPRYADFARLARAIAAHEGPVYVHCAAGHGRSATFAAALLIARGQAGDVDEAEAKLRAARPTVHLHRGQRAMVQRFAEELRARATPSLATA</sequence>
<keyword evidence="2" id="KW-1133">Transmembrane helix</keyword>
<dbReference type="SUPFAM" id="SSF52799">
    <property type="entry name" value="(Phosphotyrosine protein) phosphatases II"/>
    <property type="match status" value="1"/>
</dbReference>
<proteinExistence type="predicted"/>
<dbReference type="OrthoDB" id="194849at2"/>
<name>A0A0F6W531_9BACT</name>
<evidence type="ECO:0000313" key="5">
    <source>
        <dbReference type="Proteomes" id="UP000034883"/>
    </source>
</evidence>
<dbReference type="KEGG" id="samy:DB32_004785"/>
<dbReference type="InterPro" id="IPR020422">
    <property type="entry name" value="TYR_PHOSPHATASE_DUAL_dom"/>
</dbReference>
<feature type="domain" description="Tyrosine specific protein phosphatases" evidence="3">
    <location>
        <begin position="147"/>
        <end position="213"/>
    </location>
</feature>
<feature type="transmembrane region" description="Helical" evidence="2">
    <location>
        <begin position="28"/>
        <end position="50"/>
    </location>
</feature>
<evidence type="ECO:0000313" key="4">
    <source>
        <dbReference type="EMBL" id="AKF07636.1"/>
    </source>
</evidence>
<dbReference type="InterPro" id="IPR057023">
    <property type="entry name" value="PTP-SAK"/>
</dbReference>
<accession>A0A0F6W531</accession>
<evidence type="ECO:0000256" key="2">
    <source>
        <dbReference type="SAM" id="Phobius"/>
    </source>
</evidence>
<dbReference type="PROSITE" id="PS00383">
    <property type="entry name" value="TYR_PHOSPHATASE_1"/>
    <property type="match status" value="1"/>
</dbReference>
<dbReference type="InterPro" id="IPR029021">
    <property type="entry name" value="Prot-tyrosine_phosphatase-like"/>
</dbReference>
<organism evidence="4 5">
    <name type="scientific">Sandaracinus amylolyticus</name>
    <dbReference type="NCBI Taxonomy" id="927083"/>
    <lineage>
        <taxon>Bacteria</taxon>
        <taxon>Pseudomonadati</taxon>
        <taxon>Myxococcota</taxon>
        <taxon>Polyangia</taxon>
        <taxon>Polyangiales</taxon>
        <taxon>Sandaracinaceae</taxon>
        <taxon>Sandaracinus</taxon>
    </lineage>
</organism>
<dbReference type="InterPro" id="IPR003595">
    <property type="entry name" value="Tyr_Pase_cat"/>
</dbReference>
<keyword evidence="5" id="KW-1185">Reference proteome</keyword>
<keyword evidence="2" id="KW-0812">Transmembrane</keyword>
<dbReference type="Gene3D" id="3.90.190.10">
    <property type="entry name" value="Protein tyrosine phosphatase superfamily"/>
    <property type="match status" value="1"/>
</dbReference>
<dbReference type="Proteomes" id="UP000034883">
    <property type="component" value="Chromosome"/>
</dbReference>
<dbReference type="PANTHER" id="PTHR47216">
    <property type="match status" value="1"/>
</dbReference>
<protein>
    <submittedName>
        <fullName evidence="4">Ser/Thr and Tyr protein phosphatase</fullName>
    </submittedName>
</protein>
<keyword evidence="2" id="KW-0472">Membrane</keyword>
<dbReference type="PROSITE" id="PS51257">
    <property type="entry name" value="PROKAR_LIPOPROTEIN"/>
    <property type="match status" value="1"/>
</dbReference>
<dbReference type="AlphaFoldDB" id="A0A0F6W531"/>
<evidence type="ECO:0000259" key="3">
    <source>
        <dbReference type="PROSITE" id="PS50056"/>
    </source>
</evidence>